<dbReference type="InterPro" id="IPR013083">
    <property type="entry name" value="Znf_RING/FYVE/PHD"/>
</dbReference>
<dbReference type="PANTHER" id="PTHR21330">
    <property type="entry name" value="E3 SUMO-PROTEIN LIGASE NSE2"/>
    <property type="match status" value="1"/>
</dbReference>
<comment type="subcellular location">
    <subcellularLocation>
        <location evidence="1">Nucleus</location>
    </subcellularLocation>
</comment>
<dbReference type="GO" id="GO:0030915">
    <property type="term" value="C:Smc5-Smc6 complex"/>
    <property type="evidence" value="ECO:0007669"/>
    <property type="project" value="InterPro"/>
</dbReference>
<dbReference type="Gene3D" id="3.30.40.10">
    <property type="entry name" value="Zinc/RING finger domain, C3HC4 (zinc finger)"/>
    <property type="match status" value="1"/>
</dbReference>
<dbReference type="EMBL" id="QEAM01000075">
    <property type="protein sequence ID" value="TPX47542.1"/>
    <property type="molecule type" value="Genomic_DNA"/>
</dbReference>
<keyword evidence="13" id="KW-1185">Reference proteome</keyword>
<keyword evidence="9" id="KW-0539">Nucleus</keyword>
<evidence type="ECO:0000313" key="13">
    <source>
        <dbReference type="Proteomes" id="UP000317494"/>
    </source>
</evidence>
<dbReference type="STRING" id="286115.A0A507DUV3"/>
<evidence type="ECO:0000313" key="14">
    <source>
        <dbReference type="Proteomes" id="UP000320475"/>
    </source>
</evidence>
<evidence type="ECO:0000256" key="8">
    <source>
        <dbReference type="ARBA" id="ARBA00022833"/>
    </source>
</evidence>
<evidence type="ECO:0000256" key="6">
    <source>
        <dbReference type="ARBA" id="ARBA00022771"/>
    </source>
</evidence>
<evidence type="ECO:0000256" key="5">
    <source>
        <dbReference type="ARBA" id="ARBA00022723"/>
    </source>
</evidence>
<dbReference type="GO" id="GO:0061665">
    <property type="term" value="F:SUMO ligase activity"/>
    <property type="evidence" value="ECO:0007669"/>
    <property type="project" value="TreeGrafter"/>
</dbReference>
<reference evidence="13 14" key="1">
    <citation type="journal article" date="2019" name="Sci. Rep.">
        <title>Comparative genomics of chytrid fungi reveal insights into the obligate biotrophic and pathogenic lifestyle of Synchytrium endobioticum.</title>
        <authorList>
            <person name="van de Vossenberg B.T.L.H."/>
            <person name="Warris S."/>
            <person name="Nguyen H.D.T."/>
            <person name="van Gent-Pelzer M.P.E."/>
            <person name="Joly D.L."/>
            <person name="van de Geest H.C."/>
            <person name="Bonants P.J.M."/>
            <person name="Smith D.S."/>
            <person name="Levesque C.A."/>
            <person name="van der Lee T.A.J."/>
        </authorList>
    </citation>
    <scope>NUCLEOTIDE SEQUENCE [LARGE SCALE GENOMIC DNA]</scope>
    <source>
        <strain evidence="11 14">LEV6574</strain>
        <strain evidence="12 13">MB42</strain>
    </source>
</reference>
<comment type="caution">
    <text evidence="12">The sequence shown here is derived from an EMBL/GenBank/DDBJ whole genome shotgun (WGS) entry which is preliminary data.</text>
</comment>
<keyword evidence="4" id="KW-0808">Transferase</keyword>
<evidence type="ECO:0000256" key="7">
    <source>
        <dbReference type="ARBA" id="ARBA00022786"/>
    </source>
</evidence>
<keyword evidence="5" id="KW-0479">Metal-binding</keyword>
<proteinExistence type="inferred from homology"/>
<dbReference type="Pfam" id="PF11789">
    <property type="entry name" value="zf-Nse"/>
    <property type="match status" value="1"/>
</dbReference>
<comment type="similarity">
    <text evidence="3">Belongs to the NSE2 family.</text>
</comment>
<evidence type="ECO:0000256" key="1">
    <source>
        <dbReference type="ARBA" id="ARBA00004123"/>
    </source>
</evidence>
<protein>
    <recommendedName>
        <fullName evidence="10">SP-RING-type domain-containing protein</fullName>
    </recommendedName>
</protein>
<dbReference type="InterPro" id="IPR004181">
    <property type="entry name" value="Znf_MIZ"/>
</dbReference>
<dbReference type="AlphaFoldDB" id="A0A507DUV3"/>
<dbReference type="GO" id="GO:0016925">
    <property type="term" value="P:protein sumoylation"/>
    <property type="evidence" value="ECO:0007669"/>
    <property type="project" value="TreeGrafter"/>
</dbReference>
<evidence type="ECO:0000259" key="10">
    <source>
        <dbReference type="Pfam" id="PF11789"/>
    </source>
</evidence>
<comment type="pathway">
    <text evidence="2">Protein modification; protein sumoylation.</text>
</comment>
<dbReference type="Proteomes" id="UP000317494">
    <property type="component" value="Unassembled WGS sequence"/>
</dbReference>
<dbReference type="VEuPathDB" id="FungiDB:SeMB42_g00169"/>
<dbReference type="InterPro" id="IPR026846">
    <property type="entry name" value="Nse2(Mms21)"/>
</dbReference>
<sequence length="254" mass="29368">MATVNDRHFATIINQFDQVTEDGEVIKSLIRDHTIDLIESEFTPSEKRTQLLALDQALRSQLDTAAILAISKTVLVDLRSRTPQLPNLRETYEQRRQAAIAEYSGKPPAQKYYSSRDYRYFREKAHDIGPNAHRPFRMCEIHDDLDATAGHDDDDDDEDIRVEAVTKDYRCYITRRIMDAEVWTTRTCNHSFSSAILDMLRRARAKVQCPAPSCDFLLCEANLERDRGLEREIKVYLEREKERRAAGDDGVEEV</sequence>
<keyword evidence="7" id="KW-0833">Ubl conjugation pathway</keyword>
<organism evidence="12 13">
    <name type="scientific">Synchytrium endobioticum</name>
    <dbReference type="NCBI Taxonomy" id="286115"/>
    <lineage>
        <taxon>Eukaryota</taxon>
        <taxon>Fungi</taxon>
        <taxon>Fungi incertae sedis</taxon>
        <taxon>Chytridiomycota</taxon>
        <taxon>Chytridiomycota incertae sedis</taxon>
        <taxon>Chytridiomycetes</taxon>
        <taxon>Synchytriales</taxon>
        <taxon>Synchytriaceae</taxon>
        <taxon>Synchytrium</taxon>
    </lineage>
</organism>
<evidence type="ECO:0000256" key="9">
    <source>
        <dbReference type="ARBA" id="ARBA00023242"/>
    </source>
</evidence>
<accession>A0A507DUV3</accession>
<dbReference type="OrthoDB" id="26899at2759"/>
<dbReference type="GO" id="GO:0005634">
    <property type="term" value="C:nucleus"/>
    <property type="evidence" value="ECO:0007669"/>
    <property type="project" value="UniProtKB-SubCell"/>
</dbReference>
<dbReference type="EMBL" id="QEAN01000003">
    <property type="protein sequence ID" value="TPX54660.1"/>
    <property type="molecule type" value="Genomic_DNA"/>
</dbReference>
<dbReference type="GO" id="GO:0000724">
    <property type="term" value="P:double-strand break repair via homologous recombination"/>
    <property type="evidence" value="ECO:0007669"/>
    <property type="project" value="InterPro"/>
</dbReference>
<dbReference type="GO" id="GO:0008270">
    <property type="term" value="F:zinc ion binding"/>
    <property type="evidence" value="ECO:0007669"/>
    <property type="project" value="UniProtKB-KW"/>
</dbReference>
<keyword evidence="6" id="KW-0863">Zinc-finger</keyword>
<dbReference type="Proteomes" id="UP000320475">
    <property type="component" value="Unassembled WGS sequence"/>
</dbReference>
<evidence type="ECO:0000256" key="3">
    <source>
        <dbReference type="ARBA" id="ARBA00008212"/>
    </source>
</evidence>
<evidence type="ECO:0000256" key="4">
    <source>
        <dbReference type="ARBA" id="ARBA00022679"/>
    </source>
</evidence>
<evidence type="ECO:0000313" key="11">
    <source>
        <dbReference type="EMBL" id="TPX47542.1"/>
    </source>
</evidence>
<evidence type="ECO:0000256" key="2">
    <source>
        <dbReference type="ARBA" id="ARBA00004718"/>
    </source>
</evidence>
<gene>
    <name evidence="11" type="ORF">SeLEV6574_g02616</name>
    <name evidence="12" type="ORF">SeMB42_g00169</name>
</gene>
<dbReference type="CDD" id="cd16651">
    <property type="entry name" value="SPL-RING_NSE2"/>
    <property type="match status" value="1"/>
</dbReference>
<name>A0A507DUV3_9FUNG</name>
<feature type="domain" description="SP-RING-type" evidence="10">
    <location>
        <begin position="158"/>
        <end position="215"/>
    </location>
</feature>
<dbReference type="PANTHER" id="PTHR21330:SF1">
    <property type="entry name" value="E3 SUMO-PROTEIN LIGASE NSE2"/>
    <property type="match status" value="1"/>
</dbReference>
<evidence type="ECO:0000313" key="12">
    <source>
        <dbReference type="EMBL" id="TPX54660.1"/>
    </source>
</evidence>
<keyword evidence="8" id="KW-0862">Zinc</keyword>